<sequence length="843" mass="93714">MPQAPIDKLDASTRAKLRSTQILTSLPQLVSELVQNSLDAGATLIDLGINCEEWFCWVKDNGCGISKQDLSTLSKDSEDGRYGTSKTYTPGALNSISTFGFRGEALASAAELSCLEISSRTANSRETWSIITKGGHNLYSGPAIRWQRESSGTVVCIRDAFYNLPVRRLSHPPPTRTLEVIRQEIETLALVFPQVAFTLEALDDKREAGSSKGRSFRIPKTSSSLASFRNIYGRALIEHTEEMELASGVLKLNGFISLNGAVSKSYQFLYINRHPIARCELHKLIDTRFASSSFAKNALDEEGETCLPRSGLRRSPRKAIKMPVYVLNLTVPPEEVDNCLEPAKTSVRLQGNNTVLTFLSTSIQSFLIRHGFSAFHETSRSVPCDDIPYPKKRRKRDVEDSGYAETTDDYITTSETERILHSPGMLDGHFLPLSNEEVTWTDPSTAETFVIDTRTGNSCPRSQSLSTLSKNEFDAHHQKRQTISLQLDKPTVENDVPSWLQHALKSNTTYGTNENPITALKVVNSTSTPTTSIPHNCNDSVGRPGIIDPASGLSLHRFGKAELSRAQVINQVDRKFIACLIEEEITDVDNNAGTSGSKYAGRVLVLIDQHAADERVRVERFLKELCRGFLCSRTHGSDRINGVLTRELTPPKPLLLTFHEAEKLRGSQDIQQAFCHWGFLFSGLHAIEISQDDVRESDALYTQIQVRAIPEVVADKLLLGNELQVLVKGYLGQLDTGINLTQNLATAEIPTSQDESPWLKALRWCPRELLDLVNSKACRGAIMFNDALTIMQCETLVRELSETVFPFQCAHGRPSLVPLTNIGFYPGETKRLHQWSRLDAVSY</sequence>
<gene>
    <name evidence="6" type="ORF">BDZ94DRAFT_1255401</name>
</gene>
<evidence type="ECO:0000259" key="5">
    <source>
        <dbReference type="SMART" id="SM01340"/>
    </source>
</evidence>
<dbReference type="SMART" id="SM01340">
    <property type="entry name" value="DNA_mis_repair"/>
    <property type="match status" value="1"/>
</dbReference>
<dbReference type="InterPro" id="IPR014762">
    <property type="entry name" value="DNA_mismatch_repair_CS"/>
</dbReference>
<dbReference type="PANTHER" id="PTHR10073">
    <property type="entry name" value="DNA MISMATCH REPAIR PROTEIN MLH, PMS, MUTL"/>
    <property type="match status" value="1"/>
</dbReference>
<dbReference type="InterPro" id="IPR036890">
    <property type="entry name" value="HATPase_C_sf"/>
</dbReference>
<comment type="caution">
    <text evidence="6">The sequence shown here is derived from an EMBL/GenBank/DDBJ whole genome shotgun (WGS) entry which is preliminary data.</text>
</comment>
<dbReference type="InterPro" id="IPR013507">
    <property type="entry name" value="DNA_mismatch_S5_2-like"/>
</dbReference>
<dbReference type="GO" id="GO:0030983">
    <property type="term" value="F:mismatched DNA binding"/>
    <property type="evidence" value="ECO:0007669"/>
    <property type="project" value="InterPro"/>
</dbReference>
<dbReference type="Gene3D" id="3.30.565.10">
    <property type="entry name" value="Histidine kinase-like ATPase, C-terminal domain"/>
    <property type="match status" value="1"/>
</dbReference>
<dbReference type="OrthoDB" id="429932at2759"/>
<dbReference type="GO" id="GO:0140664">
    <property type="term" value="F:ATP-dependent DNA damage sensor activity"/>
    <property type="evidence" value="ECO:0007669"/>
    <property type="project" value="InterPro"/>
</dbReference>
<accession>A0A9P5YBX5</accession>
<evidence type="ECO:0000256" key="2">
    <source>
        <dbReference type="ARBA" id="ARBA00022763"/>
    </source>
</evidence>
<dbReference type="InterPro" id="IPR020568">
    <property type="entry name" value="Ribosomal_Su5_D2-typ_SF"/>
</dbReference>
<feature type="domain" description="DNA mismatch repair protein S5" evidence="5">
    <location>
        <begin position="228"/>
        <end position="368"/>
    </location>
</feature>
<feature type="domain" description="MutL C-terminal dimerisation" evidence="4">
    <location>
        <begin position="568"/>
        <end position="788"/>
    </location>
</feature>
<dbReference type="InterPro" id="IPR042120">
    <property type="entry name" value="MutL_C_dimsub"/>
</dbReference>
<name>A0A9P5YBX5_9AGAR</name>
<feature type="region of interest" description="Disordered" evidence="3">
    <location>
        <begin position="390"/>
        <end position="410"/>
    </location>
</feature>
<dbReference type="PROSITE" id="PS00058">
    <property type="entry name" value="DNA_MISMATCH_REPAIR_1"/>
    <property type="match status" value="1"/>
</dbReference>
<dbReference type="Gene3D" id="3.30.230.10">
    <property type="match status" value="1"/>
</dbReference>
<evidence type="ECO:0000313" key="6">
    <source>
        <dbReference type="EMBL" id="KAF9464855.1"/>
    </source>
</evidence>
<dbReference type="Proteomes" id="UP000807353">
    <property type="component" value="Unassembled WGS sequence"/>
</dbReference>
<dbReference type="AlphaFoldDB" id="A0A9P5YBX5"/>
<protein>
    <recommendedName>
        <fullName evidence="8">MutL C-terminal dimerisation domain-containing protein</fullName>
    </recommendedName>
</protein>
<evidence type="ECO:0008006" key="8">
    <source>
        <dbReference type="Google" id="ProtNLM"/>
    </source>
</evidence>
<dbReference type="SUPFAM" id="SSF54211">
    <property type="entry name" value="Ribosomal protein S5 domain 2-like"/>
    <property type="match status" value="1"/>
</dbReference>
<dbReference type="GO" id="GO:0005524">
    <property type="term" value="F:ATP binding"/>
    <property type="evidence" value="ECO:0007669"/>
    <property type="project" value="InterPro"/>
</dbReference>
<dbReference type="GO" id="GO:0006298">
    <property type="term" value="P:mismatch repair"/>
    <property type="evidence" value="ECO:0007669"/>
    <property type="project" value="InterPro"/>
</dbReference>
<dbReference type="SMART" id="SM00853">
    <property type="entry name" value="MutL_C"/>
    <property type="match status" value="1"/>
</dbReference>
<proteinExistence type="inferred from homology"/>
<dbReference type="InterPro" id="IPR014721">
    <property type="entry name" value="Ribsml_uS5_D2-typ_fold_subgr"/>
</dbReference>
<keyword evidence="7" id="KW-1185">Reference proteome</keyword>
<keyword evidence="2" id="KW-0227">DNA damage</keyword>
<dbReference type="InterPro" id="IPR038973">
    <property type="entry name" value="MutL/Mlh/Pms-like"/>
</dbReference>
<dbReference type="GO" id="GO:0016887">
    <property type="term" value="F:ATP hydrolysis activity"/>
    <property type="evidence" value="ECO:0007669"/>
    <property type="project" value="InterPro"/>
</dbReference>
<dbReference type="SUPFAM" id="SSF55874">
    <property type="entry name" value="ATPase domain of HSP90 chaperone/DNA topoisomerase II/histidine kinase"/>
    <property type="match status" value="1"/>
</dbReference>
<dbReference type="GO" id="GO:0032300">
    <property type="term" value="C:mismatch repair complex"/>
    <property type="evidence" value="ECO:0007669"/>
    <property type="project" value="InterPro"/>
</dbReference>
<dbReference type="PANTHER" id="PTHR10073:SF47">
    <property type="entry name" value="DNA MISMATCH REPAIR PROTEIN MLH3"/>
    <property type="match status" value="1"/>
</dbReference>
<dbReference type="Pfam" id="PF01119">
    <property type="entry name" value="DNA_mis_repair"/>
    <property type="match status" value="1"/>
</dbReference>
<evidence type="ECO:0000259" key="4">
    <source>
        <dbReference type="SMART" id="SM00853"/>
    </source>
</evidence>
<dbReference type="GO" id="GO:0061982">
    <property type="term" value="P:meiosis I cell cycle process"/>
    <property type="evidence" value="ECO:0007669"/>
    <property type="project" value="UniProtKB-ARBA"/>
</dbReference>
<evidence type="ECO:0000256" key="3">
    <source>
        <dbReference type="SAM" id="MobiDB-lite"/>
    </source>
</evidence>
<comment type="similarity">
    <text evidence="1">Belongs to the DNA mismatch repair MutL/HexB family.</text>
</comment>
<dbReference type="Pfam" id="PF13589">
    <property type="entry name" value="HATPase_c_3"/>
    <property type="match status" value="1"/>
</dbReference>
<dbReference type="InterPro" id="IPR014790">
    <property type="entry name" value="MutL_C"/>
</dbReference>
<dbReference type="EMBL" id="MU150251">
    <property type="protein sequence ID" value="KAF9464855.1"/>
    <property type="molecule type" value="Genomic_DNA"/>
</dbReference>
<evidence type="ECO:0000313" key="7">
    <source>
        <dbReference type="Proteomes" id="UP000807353"/>
    </source>
</evidence>
<dbReference type="InterPro" id="IPR037198">
    <property type="entry name" value="MutL_C_sf"/>
</dbReference>
<dbReference type="Gene3D" id="3.30.1540.20">
    <property type="entry name" value="MutL, C-terminal domain, dimerisation subdomain"/>
    <property type="match status" value="2"/>
</dbReference>
<reference evidence="6" key="1">
    <citation type="submission" date="2020-11" db="EMBL/GenBank/DDBJ databases">
        <authorList>
            <consortium name="DOE Joint Genome Institute"/>
            <person name="Ahrendt S."/>
            <person name="Riley R."/>
            <person name="Andreopoulos W."/>
            <person name="Labutti K."/>
            <person name="Pangilinan J."/>
            <person name="Ruiz-Duenas F.J."/>
            <person name="Barrasa J.M."/>
            <person name="Sanchez-Garcia M."/>
            <person name="Camarero S."/>
            <person name="Miyauchi S."/>
            <person name="Serrano A."/>
            <person name="Linde D."/>
            <person name="Babiker R."/>
            <person name="Drula E."/>
            <person name="Ayuso-Fernandez I."/>
            <person name="Pacheco R."/>
            <person name="Padilla G."/>
            <person name="Ferreira P."/>
            <person name="Barriuso J."/>
            <person name="Kellner H."/>
            <person name="Castanera R."/>
            <person name="Alfaro M."/>
            <person name="Ramirez L."/>
            <person name="Pisabarro A.G."/>
            <person name="Kuo A."/>
            <person name="Tritt A."/>
            <person name="Lipzen A."/>
            <person name="He G."/>
            <person name="Yan M."/>
            <person name="Ng V."/>
            <person name="Cullen D."/>
            <person name="Martin F."/>
            <person name="Rosso M.-N."/>
            <person name="Henrissat B."/>
            <person name="Hibbett D."/>
            <person name="Martinez A.T."/>
            <person name="Grigoriev I.V."/>
        </authorList>
    </citation>
    <scope>NUCLEOTIDE SEQUENCE</scope>
    <source>
        <strain evidence="6">CBS 247.69</strain>
    </source>
</reference>
<organism evidence="6 7">
    <name type="scientific">Collybia nuda</name>
    <dbReference type="NCBI Taxonomy" id="64659"/>
    <lineage>
        <taxon>Eukaryota</taxon>
        <taxon>Fungi</taxon>
        <taxon>Dikarya</taxon>
        <taxon>Basidiomycota</taxon>
        <taxon>Agaricomycotina</taxon>
        <taxon>Agaricomycetes</taxon>
        <taxon>Agaricomycetidae</taxon>
        <taxon>Agaricales</taxon>
        <taxon>Tricholomatineae</taxon>
        <taxon>Clitocybaceae</taxon>
        <taxon>Collybia</taxon>
    </lineage>
</organism>
<dbReference type="SUPFAM" id="SSF118116">
    <property type="entry name" value="DNA mismatch repair protein MutL"/>
    <property type="match status" value="1"/>
</dbReference>
<evidence type="ECO:0000256" key="1">
    <source>
        <dbReference type="ARBA" id="ARBA00006082"/>
    </source>
</evidence>